<keyword evidence="1" id="KW-0812">Transmembrane</keyword>
<evidence type="ECO:0000256" key="1">
    <source>
        <dbReference type="SAM" id="Phobius"/>
    </source>
</evidence>
<keyword evidence="1" id="KW-1133">Transmembrane helix</keyword>
<accession>A0A484LPK5</accession>
<evidence type="ECO:0000313" key="2">
    <source>
        <dbReference type="EMBL" id="VFQ78355.1"/>
    </source>
</evidence>
<gene>
    <name evidence="2" type="ORF">CCAM_LOCUS20131</name>
</gene>
<sequence length="74" mass="8098">MMMIAGKGCAAVAHRGGGGRPLRVKTGRRLHFLIIILINIFIMLIPGGQQLLFDLLGQSFLLSSSSPPLRVFFF</sequence>
<evidence type="ECO:0000313" key="3">
    <source>
        <dbReference type="Proteomes" id="UP000595140"/>
    </source>
</evidence>
<dbReference type="EMBL" id="OOIL02001788">
    <property type="protein sequence ID" value="VFQ78355.1"/>
    <property type="molecule type" value="Genomic_DNA"/>
</dbReference>
<keyword evidence="3" id="KW-1185">Reference proteome</keyword>
<dbReference type="Proteomes" id="UP000595140">
    <property type="component" value="Unassembled WGS sequence"/>
</dbReference>
<reference evidence="2 3" key="1">
    <citation type="submission" date="2018-04" db="EMBL/GenBank/DDBJ databases">
        <authorList>
            <person name="Vogel A."/>
        </authorList>
    </citation>
    <scope>NUCLEOTIDE SEQUENCE [LARGE SCALE GENOMIC DNA]</scope>
</reference>
<proteinExistence type="predicted"/>
<feature type="transmembrane region" description="Helical" evidence="1">
    <location>
        <begin position="30"/>
        <end position="53"/>
    </location>
</feature>
<organism evidence="2 3">
    <name type="scientific">Cuscuta campestris</name>
    <dbReference type="NCBI Taxonomy" id="132261"/>
    <lineage>
        <taxon>Eukaryota</taxon>
        <taxon>Viridiplantae</taxon>
        <taxon>Streptophyta</taxon>
        <taxon>Embryophyta</taxon>
        <taxon>Tracheophyta</taxon>
        <taxon>Spermatophyta</taxon>
        <taxon>Magnoliopsida</taxon>
        <taxon>eudicotyledons</taxon>
        <taxon>Gunneridae</taxon>
        <taxon>Pentapetalae</taxon>
        <taxon>asterids</taxon>
        <taxon>lamiids</taxon>
        <taxon>Solanales</taxon>
        <taxon>Convolvulaceae</taxon>
        <taxon>Cuscuteae</taxon>
        <taxon>Cuscuta</taxon>
        <taxon>Cuscuta subgen. Grammica</taxon>
        <taxon>Cuscuta sect. Cleistogrammica</taxon>
    </lineage>
</organism>
<dbReference type="AlphaFoldDB" id="A0A484LPK5"/>
<name>A0A484LPK5_9ASTE</name>
<protein>
    <submittedName>
        <fullName evidence="2">Uncharacterized protein</fullName>
    </submittedName>
</protein>
<keyword evidence="1" id="KW-0472">Membrane</keyword>